<evidence type="ECO:0000313" key="3">
    <source>
        <dbReference type="Proteomes" id="UP000231267"/>
    </source>
</evidence>
<dbReference type="AlphaFoldDB" id="A0A2J0LGC2"/>
<dbReference type="NCBIfam" id="TIGR03725">
    <property type="entry name" value="T6A_YeaZ"/>
    <property type="match status" value="1"/>
</dbReference>
<comment type="caution">
    <text evidence="2">The sequence shown here is derived from an EMBL/GenBank/DDBJ whole genome shotgun (WGS) entry which is preliminary data.</text>
</comment>
<reference evidence="2 3" key="1">
    <citation type="submission" date="2017-09" db="EMBL/GenBank/DDBJ databases">
        <title>Depth-based differentiation of microbial function through sediment-hosted aquifers and enrichment of novel symbionts in the deep terrestrial subsurface.</title>
        <authorList>
            <person name="Probst A.J."/>
            <person name="Ladd B."/>
            <person name="Jarett J.K."/>
            <person name="Geller-Mcgrath D.E."/>
            <person name="Sieber C.M."/>
            <person name="Emerson J.B."/>
            <person name="Anantharaman K."/>
            <person name="Thomas B.C."/>
            <person name="Malmstrom R."/>
            <person name="Stieglmeier M."/>
            <person name="Klingl A."/>
            <person name="Woyke T."/>
            <person name="Ryan C.M."/>
            <person name="Banfield J.F."/>
        </authorList>
    </citation>
    <scope>NUCLEOTIDE SEQUENCE [LARGE SCALE GENOMIC DNA]</scope>
    <source>
        <strain evidence="2">CG12_big_fil_rev_8_21_14_0_65_43_15</strain>
    </source>
</reference>
<dbReference type="InterPro" id="IPR022496">
    <property type="entry name" value="T6A_TsaB"/>
</dbReference>
<dbReference type="GO" id="GO:0016740">
    <property type="term" value="F:transferase activity"/>
    <property type="evidence" value="ECO:0007669"/>
    <property type="project" value="UniProtKB-KW"/>
</dbReference>
<dbReference type="GO" id="GO:0002949">
    <property type="term" value="P:tRNA threonylcarbamoyladenosine modification"/>
    <property type="evidence" value="ECO:0007669"/>
    <property type="project" value="InterPro"/>
</dbReference>
<accession>A0A2J0LGC2</accession>
<proteinExistence type="predicted"/>
<dbReference type="PANTHER" id="PTHR11735">
    <property type="entry name" value="TRNA N6-ADENOSINE THREONYLCARBAMOYLTRANSFERASE"/>
    <property type="match status" value="1"/>
</dbReference>
<name>A0A2J0LGC2_9BACT</name>
<dbReference type="GO" id="GO:0005829">
    <property type="term" value="C:cytosol"/>
    <property type="evidence" value="ECO:0007669"/>
    <property type="project" value="TreeGrafter"/>
</dbReference>
<feature type="domain" description="Gcp-like" evidence="1">
    <location>
        <begin position="30"/>
        <end position="199"/>
    </location>
</feature>
<dbReference type="InterPro" id="IPR000905">
    <property type="entry name" value="Gcp-like_dom"/>
</dbReference>
<dbReference type="SUPFAM" id="SSF53067">
    <property type="entry name" value="Actin-like ATPase domain"/>
    <property type="match status" value="2"/>
</dbReference>
<evidence type="ECO:0000313" key="2">
    <source>
        <dbReference type="EMBL" id="PIW65914.1"/>
    </source>
</evidence>
<keyword evidence="2" id="KW-0808">Transferase</keyword>
<dbReference type="InterPro" id="IPR043129">
    <property type="entry name" value="ATPase_NBD"/>
</dbReference>
<dbReference type="PANTHER" id="PTHR11735:SF11">
    <property type="entry name" value="TRNA THREONYLCARBAMOYLADENOSINE BIOSYNTHESIS PROTEIN TSAB"/>
    <property type="match status" value="1"/>
</dbReference>
<dbReference type="EMBL" id="PFGP01000134">
    <property type="protein sequence ID" value="PIW65914.1"/>
    <property type="molecule type" value="Genomic_DNA"/>
</dbReference>
<organism evidence="2 3">
    <name type="scientific">Candidatus Taenaricola geysiri</name>
    <dbReference type="NCBI Taxonomy" id="1974752"/>
    <lineage>
        <taxon>Bacteria</taxon>
        <taxon>Pseudomonadati</taxon>
        <taxon>Candidatus Omnitrophota</taxon>
        <taxon>Candidatus Taenaricola</taxon>
    </lineage>
</organism>
<evidence type="ECO:0000259" key="1">
    <source>
        <dbReference type="Pfam" id="PF00814"/>
    </source>
</evidence>
<dbReference type="Gene3D" id="3.30.420.40">
    <property type="match status" value="2"/>
</dbReference>
<sequence>MNILAIDTAGPYLSVALAKNDKVIAQYKSKSQRSHSDELAPSVGKLLKKTKIKPKDIDLYALSIGPGSFTGLRIGVAFIKGMNLFFNKPVVAVPTLDAMASMVDAEIVCPIVDAKRQNVYTAIYQGSGCRGQGTGYRRIIKYSVIPIAEILEKLKKEKSVMFTGDGVDVYKDVVAKALGKKAIFTDKKKWYTAADNIAKIGFRMYNDKKGIVRNLAQLMPMYLYPRDIQCVRRQQK</sequence>
<dbReference type="Pfam" id="PF00814">
    <property type="entry name" value="TsaD"/>
    <property type="match status" value="1"/>
</dbReference>
<dbReference type="CDD" id="cd24032">
    <property type="entry name" value="ASKHA_NBD_TsaB"/>
    <property type="match status" value="1"/>
</dbReference>
<dbReference type="Proteomes" id="UP000231267">
    <property type="component" value="Unassembled WGS sequence"/>
</dbReference>
<gene>
    <name evidence="2" type="primary">tsaB</name>
    <name evidence="2" type="ORF">COW11_05930</name>
</gene>
<protein>
    <submittedName>
        <fullName evidence="2">tRNA (Adenosine(37)-N6)-threonylcarbamoyltransferase complex dimerization subunit type 1 TsaB</fullName>
    </submittedName>
</protein>